<dbReference type="STRING" id="1912795.BK816_04415"/>
<name>A0A1D9MKC5_9ACTO</name>
<sequence>MWTFIWIFLVVALIAALVAGVWYAAKHFLRLLRQVAASSDQLSQVSEASLAEIAPVSKPVHVVGVSANSRQLAAVSESRHELKRARLNAKLLRANQAYDRWQRSGLTTERVAAELTVEPRVSTSAKETK</sequence>
<dbReference type="RefSeq" id="WP_071164099.1">
    <property type="nucleotide sequence ID" value="NZ_CP017812.1"/>
</dbReference>
<keyword evidence="4" id="KW-1185">Reference proteome</keyword>
<keyword evidence="1" id="KW-0175">Coiled coil</keyword>
<dbReference type="AlphaFoldDB" id="A0A1D9MKC5"/>
<organism evidence="3 4">
    <name type="scientific">Boudabousia tangfeifanii</name>
    <dbReference type="NCBI Taxonomy" id="1912795"/>
    <lineage>
        <taxon>Bacteria</taxon>
        <taxon>Bacillati</taxon>
        <taxon>Actinomycetota</taxon>
        <taxon>Actinomycetes</taxon>
        <taxon>Actinomycetales</taxon>
        <taxon>Actinomycetaceae</taxon>
        <taxon>Boudabousia</taxon>
    </lineage>
</organism>
<protein>
    <submittedName>
        <fullName evidence="3">Uncharacterized protein</fullName>
    </submittedName>
</protein>
<proteinExistence type="predicted"/>
<keyword evidence="2" id="KW-1133">Transmembrane helix</keyword>
<dbReference type="KEGG" id="avu:BK816_04415"/>
<evidence type="ECO:0000256" key="2">
    <source>
        <dbReference type="SAM" id="Phobius"/>
    </source>
</evidence>
<reference evidence="3 4" key="1">
    <citation type="submission" date="2016-10" db="EMBL/GenBank/DDBJ databases">
        <title>Actinomyces aegypiusis sp. nov., isolated from the Aegypius monachus in Qinghai Tibet Plateau China.</title>
        <authorList>
            <person name="Wang Y."/>
        </authorList>
    </citation>
    <scope>NUCLEOTIDE SEQUENCE [LARGE SCALE GENOMIC DNA]</scope>
    <source>
        <strain evidence="3 4">VUL4_3</strain>
    </source>
</reference>
<gene>
    <name evidence="3" type="ORF">BK816_04415</name>
</gene>
<dbReference type="Proteomes" id="UP000176288">
    <property type="component" value="Chromosome"/>
</dbReference>
<evidence type="ECO:0000313" key="3">
    <source>
        <dbReference type="EMBL" id="AOZ72633.1"/>
    </source>
</evidence>
<dbReference type="EMBL" id="CP017812">
    <property type="protein sequence ID" value="AOZ72633.1"/>
    <property type="molecule type" value="Genomic_DNA"/>
</dbReference>
<feature type="transmembrane region" description="Helical" evidence="2">
    <location>
        <begin position="6"/>
        <end position="25"/>
    </location>
</feature>
<evidence type="ECO:0000313" key="4">
    <source>
        <dbReference type="Proteomes" id="UP000176288"/>
    </source>
</evidence>
<keyword evidence="2" id="KW-0472">Membrane</keyword>
<feature type="coiled-coil region" evidence="1">
    <location>
        <begin position="75"/>
        <end position="104"/>
    </location>
</feature>
<accession>A0A1D9MKC5</accession>
<evidence type="ECO:0000256" key="1">
    <source>
        <dbReference type="SAM" id="Coils"/>
    </source>
</evidence>
<keyword evidence="2" id="KW-0812">Transmembrane</keyword>